<dbReference type="OrthoDB" id="5343483at2759"/>
<evidence type="ECO:0000256" key="1">
    <source>
        <dbReference type="SAM" id="MobiDB-lite"/>
    </source>
</evidence>
<sequence>MVDGRVAKRKATQDGPSPPAQRPCHDTTSIHSLLRANSRERLYVHPICWTLRQPGLLCCHFTLEKVRVEKGDPPSRSVVQILRDQQPYKNPLYAVAQLLAPGTLAAKKFDVVHILPHSLPFFFGQREAARIPTDGLFAHHDALPSLAYITFDTIQTLRKKKVSRPPCGGANRPVWNIHQKRLRSLEPRNPAEDPYIVSILIALAQAQRQHTETKGRAARSFQVSQDRLSWGEAGLTHFPKVTVLATASIAECLYVYTATIPAEFLDRLDTPAQPLRVVPVPVKYCRISLIPGRKALKKLHHLICTGTCTLCVGEEQAGPGHAG</sequence>
<dbReference type="STRING" id="1448318.A0A319DU24"/>
<organism evidence="2 3">
    <name type="scientific">Aspergillus sclerotiicarbonarius (strain CBS 121057 / IBT 28362)</name>
    <dbReference type="NCBI Taxonomy" id="1448318"/>
    <lineage>
        <taxon>Eukaryota</taxon>
        <taxon>Fungi</taxon>
        <taxon>Dikarya</taxon>
        <taxon>Ascomycota</taxon>
        <taxon>Pezizomycotina</taxon>
        <taxon>Eurotiomycetes</taxon>
        <taxon>Eurotiomycetidae</taxon>
        <taxon>Eurotiales</taxon>
        <taxon>Aspergillaceae</taxon>
        <taxon>Aspergillus</taxon>
        <taxon>Aspergillus subgen. Circumdati</taxon>
    </lineage>
</organism>
<proteinExistence type="predicted"/>
<keyword evidence="3" id="KW-1185">Reference proteome</keyword>
<evidence type="ECO:0000313" key="2">
    <source>
        <dbReference type="EMBL" id="PYI01212.1"/>
    </source>
</evidence>
<name>A0A319DU24_ASPSB</name>
<dbReference type="Proteomes" id="UP000248423">
    <property type="component" value="Unassembled WGS sequence"/>
</dbReference>
<dbReference type="VEuPathDB" id="FungiDB:BO78DRAFT_436287"/>
<feature type="region of interest" description="Disordered" evidence="1">
    <location>
        <begin position="1"/>
        <end position="26"/>
    </location>
</feature>
<dbReference type="EMBL" id="KZ826421">
    <property type="protein sequence ID" value="PYI01212.1"/>
    <property type="molecule type" value="Genomic_DNA"/>
</dbReference>
<accession>A0A319DU24</accession>
<protein>
    <submittedName>
        <fullName evidence="2">Uncharacterized protein</fullName>
    </submittedName>
</protein>
<gene>
    <name evidence="2" type="ORF">BO78DRAFT_436287</name>
</gene>
<reference evidence="2 3" key="1">
    <citation type="submission" date="2018-02" db="EMBL/GenBank/DDBJ databases">
        <title>The genomes of Aspergillus section Nigri reveals drivers in fungal speciation.</title>
        <authorList>
            <consortium name="DOE Joint Genome Institute"/>
            <person name="Vesth T.C."/>
            <person name="Nybo J."/>
            <person name="Theobald S."/>
            <person name="Brandl J."/>
            <person name="Frisvad J.C."/>
            <person name="Nielsen K.F."/>
            <person name="Lyhne E.K."/>
            <person name="Kogle M.E."/>
            <person name="Kuo A."/>
            <person name="Riley R."/>
            <person name="Clum A."/>
            <person name="Nolan M."/>
            <person name="Lipzen A."/>
            <person name="Salamov A."/>
            <person name="Henrissat B."/>
            <person name="Wiebenga A."/>
            <person name="De vries R.P."/>
            <person name="Grigoriev I.V."/>
            <person name="Mortensen U.H."/>
            <person name="Andersen M.R."/>
            <person name="Baker S.E."/>
        </authorList>
    </citation>
    <scope>NUCLEOTIDE SEQUENCE [LARGE SCALE GENOMIC DNA]</scope>
    <source>
        <strain evidence="2 3">CBS 121057</strain>
    </source>
</reference>
<dbReference type="AlphaFoldDB" id="A0A319DU24"/>
<evidence type="ECO:0000313" key="3">
    <source>
        <dbReference type="Proteomes" id="UP000248423"/>
    </source>
</evidence>